<feature type="domain" description="Peptidase M15C" evidence="2">
    <location>
        <begin position="217"/>
        <end position="278"/>
    </location>
</feature>
<keyword evidence="1" id="KW-0812">Transmembrane</keyword>
<dbReference type="RefSeq" id="WP_025043312.1">
    <property type="nucleotide sequence ID" value="NZ_CANKZB010000003.1"/>
</dbReference>
<protein>
    <submittedName>
        <fullName evidence="3">M15 family metallopeptidase</fullName>
    </submittedName>
</protein>
<evidence type="ECO:0000256" key="1">
    <source>
        <dbReference type="SAM" id="Phobius"/>
    </source>
</evidence>
<comment type="caution">
    <text evidence="3">The sequence shown here is derived from an EMBL/GenBank/DDBJ whole genome shotgun (WGS) entry which is preliminary data.</text>
</comment>
<keyword evidence="1" id="KW-1133">Transmembrane helix</keyword>
<evidence type="ECO:0000313" key="3">
    <source>
        <dbReference type="EMBL" id="MBM1714196.1"/>
    </source>
</evidence>
<dbReference type="InterPro" id="IPR009045">
    <property type="entry name" value="Zn_M74/Hedgehog-like"/>
</dbReference>
<dbReference type="EMBL" id="JAFBRM010000002">
    <property type="protein sequence ID" value="MBM1714196.1"/>
    <property type="molecule type" value="Genomic_DNA"/>
</dbReference>
<proteinExistence type="predicted"/>
<reference evidence="3 4" key="1">
    <citation type="submission" date="2021-01" db="EMBL/GenBank/DDBJ databases">
        <title>Diatom-associated Roseobacters Show Island Model of Population Structure.</title>
        <authorList>
            <person name="Qu L."/>
            <person name="Feng X."/>
            <person name="Chen Y."/>
            <person name="Li L."/>
            <person name="Wang X."/>
            <person name="Hu Z."/>
            <person name="Wang H."/>
            <person name="Luo H."/>
        </authorList>
    </citation>
    <scope>NUCLEOTIDE SEQUENCE [LARGE SCALE GENOMIC DNA]</scope>
    <source>
        <strain evidence="3 4">TR60-84</strain>
    </source>
</reference>
<keyword evidence="4" id="KW-1185">Reference proteome</keyword>
<sequence length="292" mass="32532">MRLIPAIILAVAIILAPILWFTIPLVLDLDRGGRGPAIDSQARIEIEVLNQQVEDIRLRMEDIREGMSALGQEVRNRPAFQRQMPSTGLGGQTAPNDGAEVFERNGTNDIIDAYAQVVVIGDRRNVNKGLKTAGPTYLAQKLGRPREVLSDKCEAMTNPRLKPKLKTQRVGPIRVTMLQPALDSLARVFENVRVTDPDLYARINTAGALCVRRIRGTRDRISTHSFGLAVDLNIDGKLDTLGDGKTQLGLTILADFFRTEGWVWGASWRREDSMHFEISRKQLDAWLAEGKL</sequence>
<dbReference type="Gene3D" id="3.30.1380.10">
    <property type="match status" value="1"/>
</dbReference>
<dbReference type="Proteomes" id="UP000732193">
    <property type="component" value="Unassembled WGS sequence"/>
</dbReference>
<name>A0AAE3B775_9RHOB</name>
<keyword evidence="1" id="KW-0472">Membrane</keyword>
<dbReference type="SUPFAM" id="SSF55166">
    <property type="entry name" value="Hedgehog/DD-peptidase"/>
    <property type="match status" value="1"/>
</dbReference>
<dbReference type="GO" id="GO:0008233">
    <property type="term" value="F:peptidase activity"/>
    <property type="evidence" value="ECO:0007669"/>
    <property type="project" value="InterPro"/>
</dbReference>
<accession>A0AAE3B775</accession>
<gene>
    <name evidence="3" type="ORF">JQV55_11540</name>
</gene>
<dbReference type="Pfam" id="PF13539">
    <property type="entry name" value="Peptidase_M15_4"/>
    <property type="match status" value="1"/>
</dbReference>
<dbReference type="InterPro" id="IPR039561">
    <property type="entry name" value="Peptidase_M15C"/>
</dbReference>
<organism evidence="3 4">
    <name type="scientific">Sulfitobacter geojensis</name>
    <dbReference type="NCBI Taxonomy" id="1342299"/>
    <lineage>
        <taxon>Bacteria</taxon>
        <taxon>Pseudomonadati</taxon>
        <taxon>Pseudomonadota</taxon>
        <taxon>Alphaproteobacteria</taxon>
        <taxon>Rhodobacterales</taxon>
        <taxon>Roseobacteraceae</taxon>
        <taxon>Sulfitobacter</taxon>
    </lineage>
</organism>
<evidence type="ECO:0000259" key="2">
    <source>
        <dbReference type="Pfam" id="PF13539"/>
    </source>
</evidence>
<dbReference type="GeneID" id="93911407"/>
<dbReference type="AlphaFoldDB" id="A0AAE3B775"/>
<feature type="transmembrane region" description="Helical" evidence="1">
    <location>
        <begin position="6"/>
        <end position="27"/>
    </location>
</feature>
<evidence type="ECO:0000313" key="4">
    <source>
        <dbReference type="Proteomes" id="UP000732193"/>
    </source>
</evidence>